<dbReference type="AlphaFoldDB" id="A0A316ZA29"/>
<dbReference type="Gene3D" id="3.90.180.10">
    <property type="entry name" value="Medium-chain alcohol dehydrogenases, catalytic domain"/>
    <property type="match status" value="1"/>
</dbReference>
<dbReference type="InterPro" id="IPR013154">
    <property type="entry name" value="ADH-like_N"/>
</dbReference>
<dbReference type="InterPro" id="IPR011032">
    <property type="entry name" value="GroES-like_sf"/>
</dbReference>
<dbReference type="RefSeq" id="XP_025598936.1">
    <property type="nucleotide sequence ID" value="XM_025745170.1"/>
</dbReference>
<dbReference type="Proteomes" id="UP000245946">
    <property type="component" value="Unassembled WGS sequence"/>
</dbReference>
<reference evidence="2 3" key="1">
    <citation type="journal article" date="2018" name="Mol. Biol. Evol.">
        <title>Broad Genomic Sampling Reveals a Smut Pathogenic Ancestry of the Fungal Clade Ustilaginomycotina.</title>
        <authorList>
            <person name="Kijpornyongpan T."/>
            <person name="Mondo S.J."/>
            <person name="Barry K."/>
            <person name="Sandor L."/>
            <person name="Lee J."/>
            <person name="Lipzen A."/>
            <person name="Pangilinan J."/>
            <person name="LaButti K."/>
            <person name="Hainaut M."/>
            <person name="Henrissat B."/>
            <person name="Grigoriev I.V."/>
            <person name="Spatafora J.W."/>
            <person name="Aime M.C."/>
        </authorList>
    </citation>
    <scope>NUCLEOTIDE SEQUENCE [LARGE SCALE GENOMIC DNA]</scope>
    <source>
        <strain evidence="2 3">MCA 4186</strain>
    </source>
</reference>
<dbReference type="STRING" id="58919.A0A316ZA29"/>
<dbReference type="PANTHER" id="PTHR43482">
    <property type="entry name" value="PROTEIN AST1-RELATED"/>
    <property type="match status" value="1"/>
</dbReference>
<dbReference type="InterPro" id="IPR020843">
    <property type="entry name" value="ER"/>
</dbReference>
<dbReference type="GeneID" id="37272714"/>
<dbReference type="Pfam" id="PF08240">
    <property type="entry name" value="ADH_N"/>
    <property type="match status" value="1"/>
</dbReference>
<dbReference type="InterPro" id="IPR052585">
    <property type="entry name" value="Lipid_raft_assoc_Zn_ADH"/>
</dbReference>
<evidence type="ECO:0000259" key="1">
    <source>
        <dbReference type="SMART" id="SM00829"/>
    </source>
</evidence>
<name>A0A316ZA29_9BASI</name>
<dbReference type="OrthoDB" id="9930022at2759"/>
<dbReference type="GO" id="GO:0016491">
    <property type="term" value="F:oxidoreductase activity"/>
    <property type="evidence" value="ECO:0007669"/>
    <property type="project" value="InterPro"/>
</dbReference>
<dbReference type="SMART" id="SM00829">
    <property type="entry name" value="PKS_ER"/>
    <property type="match status" value="1"/>
</dbReference>
<feature type="domain" description="Enoyl reductase (ER)" evidence="1">
    <location>
        <begin position="15"/>
        <end position="341"/>
    </location>
</feature>
<sequence length="346" mass="36619">MATKARAHVIARAGSLAQTLEQRDVELPALGADEVRVRVAYAALNPVDYKIAALLPGFLQKLPRVPASDFSGTVDAVGASIDSLKPGTRVYGFVPAEDLARGKNGALATFVNVPRKFVLPAPAHLSDEELGGVTLVGLTALTLAATLRQGDRVLIVGGSTAVGLLAADVARAKGASLIVASASGAKAKFIKERGVDETIDYREVDVAGELALRYKNEPFDVAWDCIGDASIHAKSPAYLKPDGEYRTVGATGIVPETGIFSTKVLGLVGFQLKARVLPSFLGGIPRKFSMLHLDKTLFPELQRLVDSGKIRPVVDRTFAFDEARDAYAYLIDGRALGKVNVAAARS</sequence>
<dbReference type="Gene3D" id="3.40.50.720">
    <property type="entry name" value="NAD(P)-binding Rossmann-like Domain"/>
    <property type="match status" value="1"/>
</dbReference>
<keyword evidence="3" id="KW-1185">Reference proteome</keyword>
<protein>
    <submittedName>
        <fullName evidence="2">GroES-like protein</fullName>
    </submittedName>
</protein>
<dbReference type="PANTHER" id="PTHR43482:SF1">
    <property type="entry name" value="PROTEIN AST1-RELATED"/>
    <property type="match status" value="1"/>
</dbReference>
<evidence type="ECO:0000313" key="3">
    <source>
        <dbReference type="Proteomes" id="UP000245946"/>
    </source>
</evidence>
<dbReference type="SUPFAM" id="SSF50129">
    <property type="entry name" value="GroES-like"/>
    <property type="match status" value="1"/>
</dbReference>
<proteinExistence type="predicted"/>
<evidence type="ECO:0000313" key="2">
    <source>
        <dbReference type="EMBL" id="PWN98657.1"/>
    </source>
</evidence>
<dbReference type="SUPFAM" id="SSF51735">
    <property type="entry name" value="NAD(P)-binding Rossmann-fold domains"/>
    <property type="match status" value="1"/>
</dbReference>
<organism evidence="2 3">
    <name type="scientific">Tilletiopsis washingtonensis</name>
    <dbReference type="NCBI Taxonomy" id="58919"/>
    <lineage>
        <taxon>Eukaryota</taxon>
        <taxon>Fungi</taxon>
        <taxon>Dikarya</taxon>
        <taxon>Basidiomycota</taxon>
        <taxon>Ustilaginomycotina</taxon>
        <taxon>Exobasidiomycetes</taxon>
        <taxon>Entylomatales</taxon>
        <taxon>Entylomatales incertae sedis</taxon>
        <taxon>Tilletiopsis</taxon>
    </lineage>
</organism>
<dbReference type="EMBL" id="KZ819290">
    <property type="protein sequence ID" value="PWN98657.1"/>
    <property type="molecule type" value="Genomic_DNA"/>
</dbReference>
<dbReference type="CDD" id="cd08267">
    <property type="entry name" value="MDR1"/>
    <property type="match status" value="1"/>
</dbReference>
<accession>A0A316ZA29</accession>
<gene>
    <name evidence="2" type="ORF">FA09DRAFT_359842</name>
</gene>
<dbReference type="Pfam" id="PF13602">
    <property type="entry name" value="ADH_zinc_N_2"/>
    <property type="match status" value="1"/>
</dbReference>
<dbReference type="InterPro" id="IPR036291">
    <property type="entry name" value="NAD(P)-bd_dom_sf"/>
</dbReference>